<dbReference type="EMBL" id="BARU01018428">
    <property type="protein sequence ID" value="GAH56362.1"/>
    <property type="molecule type" value="Genomic_DNA"/>
</dbReference>
<accession>X1GGM8</accession>
<protein>
    <submittedName>
        <fullName evidence="1">Uncharacterized protein</fullName>
    </submittedName>
</protein>
<feature type="non-terminal residue" evidence="1">
    <location>
        <position position="40"/>
    </location>
</feature>
<sequence>MFTNLGQIIGDWGSSGSNYAQDIDIDSQNKIYISGFSSRR</sequence>
<organism evidence="1">
    <name type="scientific">marine sediment metagenome</name>
    <dbReference type="NCBI Taxonomy" id="412755"/>
    <lineage>
        <taxon>unclassified sequences</taxon>
        <taxon>metagenomes</taxon>
        <taxon>ecological metagenomes</taxon>
    </lineage>
</organism>
<reference evidence="1" key="1">
    <citation type="journal article" date="2014" name="Front. Microbiol.">
        <title>High frequency of phylogenetically diverse reductive dehalogenase-homologous genes in deep subseafloor sedimentary metagenomes.</title>
        <authorList>
            <person name="Kawai M."/>
            <person name="Futagami T."/>
            <person name="Toyoda A."/>
            <person name="Takaki Y."/>
            <person name="Nishi S."/>
            <person name="Hori S."/>
            <person name="Arai W."/>
            <person name="Tsubouchi T."/>
            <person name="Morono Y."/>
            <person name="Uchiyama I."/>
            <person name="Ito T."/>
            <person name="Fujiyama A."/>
            <person name="Inagaki F."/>
            <person name="Takami H."/>
        </authorList>
    </citation>
    <scope>NUCLEOTIDE SEQUENCE</scope>
    <source>
        <strain evidence="1">Expedition CK06-06</strain>
    </source>
</reference>
<name>X1GGM8_9ZZZZ</name>
<evidence type="ECO:0000313" key="1">
    <source>
        <dbReference type="EMBL" id="GAH56362.1"/>
    </source>
</evidence>
<comment type="caution">
    <text evidence="1">The sequence shown here is derived from an EMBL/GenBank/DDBJ whole genome shotgun (WGS) entry which is preliminary data.</text>
</comment>
<gene>
    <name evidence="1" type="ORF">S03H2_30460</name>
</gene>
<proteinExistence type="predicted"/>
<dbReference type="AlphaFoldDB" id="X1GGM8"/>